<proteinExistence type="predicted"/>
<feature type="transmembrane region" description="Helical" evidence="1">
    <location>
        <begin position="50"/>
        <end position="71"/>
    </location>
</feature>
<dbReference type="EMBL" id="CP121195">
    <property type="protein sequence ID" value="XBH12943.1"/>
    <property type="molecule type" value="Genomic_DNA"/>
</dbReference>
<protein>
    <recommendedName>
        <fullName evidence="3">TMhelix containing protein</fullName>
    </recommendedName>
</protein>
<evidence type="ECO:0008006" key="3">
    <source>
        <dbReference type="Google" id="ProtNLM"/>
    </source>
</evidence>
<evidence type="ECO:0000313" key="2">
    <source>
        <dbReference type="EMBL" id="XBH12943.1"/>
    </source>
</evidence>
<evidence type="ECO:0000256" key="1">
    <source>
        <dbReference type="SAM" id="Phobius"/>
    </source>
</evidence>
<reference evidence="2" key="1">
    <citation type="submission" date="2023-03" db="EMBL/GenBank/DDBJ databases">
        <title>Edaphobacter sp.</title>
        <authorList>
            <person name="Huber K.J."/>
            <person name="Papendorf J."/>
            <person name="Pilke C."/>
            <person name="Bunk B."/>
            <person name="Sproeer C."/>
            <person name="Pester M."/>
        </authorList>
    </citation>
    <scope>NUCLEOTIDE SEQUENCE</scope>
    <source>
        <strain evidence="2">DSM 109920</strain>
    </source>
</reference>
<dbReference type="RefSeq" id="WP_348269601.1">
    <property type="nucleotide sequence ID" value="NZ_CP121195.1"/>
</dbReference>
<dbReference type="PROSITE" id="PS51257">
    <property type="entry name" value="PROKAR_LIPOPROTEIN"/>
    <property type="match status" value="1"/>
</dbReference>
<sequence length="76" mass="8448">MKMQITFGNSLLVFIYSLFLLLFGCAIGMHWHGSPATAFCLTLLGAVLWVFHELLTVLLWFGATAVWTSIVTKNGK</sequence>
<keyword evidence="1" id="KW-1133">Transmembrane helix</keyword>
<organism evidence="2">
    <name type="scientific">Edaphobacter paludis</name>
    <dbReference type="NCBI Taxonomy" id="3035702"/>
    <lineage>
        <taxon>Bacteria</taxon>
        <taxon>Pseudomonadati</taxon>
        <taxon>Acidobacteriota</taxon>
        <taxon>Terriglobia</taxon>
        <taxon>Terriglobales</taxon>
        <taxon>Acidobacteriaceae</taxon>
        <taxon>Edaphobacter</taxon>
    </lineage>
</organism>
<gene>
    <name evidence="2" type="ORF">P8936_14770</name>
</gene>
<keyword evidence="1" id="KW-0812">Transmembrane</keyword>
<name>A0AAU7D763_9BACT</name>
<accession>A0AAU7D763</accession>
<keyword evidence="1" id="KW-0472">Membrane</keyword>
<dbReference type="AlphaFoldDB" id="A0AAU7D763"/>